<dbReference type="InterPro" id="IPR036872">
    <property type="entry name" value="CH_dom_sf"/>
</dbReference>
<dbReference type="Pfam" id="PF24082">
    <property type="entry name" value="SPEF2_C"/>
    <property type="match status" value="1"/>
</dbReference>
<gene>
    <name evidence="2" type="ORF">PARMNEM_LOCUS7688</name>
</gene>
<dbReference type="InterPro" id="IPR054517">
    <property type="entry name" value="SPEF2_D5"/>
</dbReference>
<dbReference type="PROSITE" id="PS50021">
    <property type="entry name" value="CH"/>
    <property type="match status" value="1"/>
</dbReference>
<evidence type="ECO:0000259" key="1">
    <source>
        <dbReference type="PROSITE" id="PS50021"/>
    </source>
</evidence>
<comment type="caution">
    <text evidence="2">The sequence shown here is derived from an EMBL/GenBank/DDBJ whole genome shotgun (WGS) entry which is preliminary data.</text>
</comment>
<evidence type="ECO:0000313" key="3">
    <source>
        <dbReference type="Proteomes" id="UP001314205"/>
    </source>
</evidence>
<dbReference type="InterPro" id="IPR001715">
    <property type="entry name" value="CH_dom"/>
</dbReference>
<dbReference type="GO" id="GO:0005737">
    <property type="term" value="C:cytoplasm"/>
    <property type="evidence" value="ECO:0007669"/>
    <property type="project" value="UniProtKB-ARBA"/>
</dbReference>
<protein>
    <recommendedName>
        <fullName evidence="1">Calponin-homology (CH) domain-containing protein</fullName>
    </recommendedName>
</protein>
<accession>A0AAV1KVW8</accession>
<organism evidence="2 3">
    <name type="scientific">Parnassius mnemosyne</name>
    <name type="common">clouded apollo</name>
    <dbReference type="NCBI Taxonomy" id="213953"/>
    <lineage>
        <taxon>Eukaryota</taxon>
        <taxon>Metazoa</taxon>
        <taxon>Ecdysozoa</taxon>
        <taxon>Arthropoda</taxon>
        <taxon>Hexapoda</taxon>
        <taxon>Insecta</taxon>
        <taxon>Pterygota</taxon>
        <taxon>Neoptera</taxon>
        <taxon>Endopterygota</taxon>
        <taxon>Lepidoptera</taxon>
        <taxon>Glossata</taxon>
        <taxon>Ditrysia</taxon>
        <taxon>Papilionoidea</taxon>
        <taxon>Papilionidae</taxon>
        <taxon>Parnassiinae</taxon>
        <taxon>Parnassini</taxon>
        <taxon>Parnassius</taxon>
        <taxon>Driopa</taxon>
    </lineage>
</organism>
<dbReference type="Pfam" id="PF06294">
    <property type="entry name" value="CH_2"/>
    <property type="match status" value="1"/>
</dbReference>
<evidence type="ECO:0000313" key="2">
    <source>
        <dbReference type="EMBL" id="CAK1586784.1"/>
    </source>
</evidence>
<reference evidence="2 3" key="1">
    <citation type="submission" date="2023-11" db="EMBL/GenBank/DDBJ databases">
        <authorList>
            <person name="Hedman E."/>
            <person name="Englund M."/>
            <person name="Stromberg M."/>
            <person name="Nyberg Akerstrom W."/>
            <person name="Nylinder S."/>
            <person name="Jareborg N."/>
            <person name="Kallberg Y."/>
            <person name="Kronander E."/>
        </authorList>
    </citation>
    <scope>NUCLEOTIDE SEQUENCE [LARGE SCALE GENOMIC DNA]</scope>
</reference>
<proteinExistence type="predicted"/>
<dbReference type="Pfam" id="PF22946">
    <property type="entry name" value="SPEF2_D5"/>
    <property type="match status" value="1"/>
</dbReference>
<dbReference type="InterPro" id="IPR056199">
    <property type="entry name" value="SPEF2_C"/>
</dbReference>
<keyword evidence="3" id="KW-1185">Reference proteome</keyword>
<dbReference type="Proteomes" id="UP001314205">
    <property type="component" value="Unassembled WGS sequence"/>
</dbReference>
<dbReference type="PANTHER" id="PTHR14919">
    <property type="entry name" value="KPL2-RELATED"/>
    <property type="match status" value="1"/>
</dbReference>
<dbReference type="EMBL" id="CAVLGL010000081">
    <property type="protein sequence ID" value="CAK1586784.1"/>
    <property type="molecule type" value="Genomic_DNA"/>
</dbReference>
<feature type="domain" description="Calponin-homology (CH)" evidence="1">
    <location>
        <begin position="1"/>
        <end position="107"/>
    </location>
</feature>
<dbReference type="Gene3D" id="1.10.418.10">
    <property type="entry name" value="Calponin-like domain"/>
    <property type="match status" value="1"/>
</dbReference>
<name>A0AAV1KVW8_9NEOP</name>
<dbReference type="InterPro" id="IPR027417">
    <property type="entry name" value="P-loop_NTPase"/>
</dbReference>
<sequence>MAEILKEWLSQTLERPITWAAEEFGNMMKNGHIVATVLRCYHVINDDKHYLIRTSNEEDDIKHNWKYLREWLKDIEVNVSEEDLNNIIKGKGSSLLRLFYQLFLHLDKCDRTNFIKREQKMMSNLIEKMENRFAVHSVPKNQKSFVSELSKPLLDERKFIEWQKQKTKQVKESFDYLRHKYLRTFVKMEESKAPLDYNCKESRSISDKEKKEIEKFELKYPCKFQNYTFEELSALEEKALKRKKSLIDSEWATEYMNNLFDRMRKKSDSEEFQRQMGNALGSSLWNVCVTEEEDKVDMELAKKVMKLSEFEKQMCTQIMETKQQARNLIKNRIQGEKEFVEQKEHQMNIFFEELKEKIISGDLEVDFEKTRQNSLHNKLFAEKMKRKRQMYHEICYETLIAIVDYAVKYGYFKKLMDGDVPEQFVHEWKSLFFKHQPIFDILSSKEDILKLKDTEEISCLESSSFETEEIIRVECERQGVLDSCEFEEYHSYLYPWKLEILIPNFDPDSEERKFEHLGMRVLGHVIYTLLELKYPYPSANLPAELPEYSSKSLLRGLPDKSLMQVMQSLLTFRKIHVVRLEAVINYCLRQFKTEMIGRDDIDLSFDDFIHVAQDEENKEFIKSMKSEDESYSKSDVINSELLLSSLPNTKQTQTPKCIPEDNISLSAAANLGKYAYNTLTQGETLTDYLMTAMIIEYLKNQKEINGFVIINYPNSYHQAQILEESFSGYGPPDAEELDDNDDVHLEESIIKHRKKEVDPYKELRTSKFLSNPHIRMVEKPFETYFTSYIHLKHTDDILKELVIWQLNHDNSDLTDRFYASMGINYSLYYEIVDKELLAQICKYIIGDFSFPLKSYNEIFGHNVLNELDFPNIDGKRINSKIVKPDVASGKSKEKIRKGSKLSKMSNETELEVIKAPHSFEDVPQSSIKSLDSMISQDIKSKSLHSLNQVKIMAGDENWVFADLPIAETIGISLANYWEEVEKLYVNNMKQLFFAKRLQMNCVIPYTRFLKDKMNQIITLPSNKQDLVSEFQKKYNDFENDWRNVNLTKNEWHCRVKELQTKLYKICDERKVTAQQQRHALICNNWALEELTTLVNTYISCMQAEMNRSIMTFQIFHDFYFTMLKGSPPSERLSSKDLTKIFRETDKSSSSSKKGGDEKLYKQLKTVFQDLYVKGVEFDYSKNPFNFLIENNVKFASKIIKDMNESYRSLISKEYNEKAKTVPIIKKRDGHNSVEPSNLEEILRNNTVKCLEEWSMGVNGEMFRFNLRILALQHKCYNDMKVFNDLILKTFIEIQNEINAYYMNEIKSVDRLCKYLHMAIEKGIGIPETLILEKDKFEIDLNVCQFAPSSPNLGLENKSESVEYYKFKTGQLARLRSQFKIVAPTGIVLHQAFIYLLQDFIMFGKENLEGSLFPEAWKNVDREDVPKLVLLLFGETAYVDWRDFLIYCLQIRFPSINELLQLRKKFRCNDNDSKEITSRDFFINEKLWFENDFVDGEQIDQLQLNLMKHFLFELYETAENFINYSAFLLAFCKNSDPIKGFVAALSMAVGQEICYSQEECGEVVASLIKAKKYKDESLASALKCAAQFLNNLIQNVIETCEGVTIEELKYVQTLTDDKKGKKGRNIGKPKKTEVNQNEGVGNLQKVLKSRSKLRISTDTNGSKAALVCPPCEQVDLVNDTDKESEKNFGEPEIEVTNPNLIYAVNKSVIWNVLKICLPWHFQLLPETNESPYVQQVEEILSRLELDTDNKDIYICKLVSDPKFCKLLRKVKKFTAINLADEIQQII</sequence>
<dbReference type="PANTHER" id="PTHR14919:SF0">
    <property type="entry name" value="SPERM FLAGELLAR PROTEIN 2"/>
    <property type="match status" value="1"/>
</dbReference>
<dbReference type="Gene3D" id="3.40.50.300">
    <property type="entry name" value="P-loop containing nucleotide triphosphate hydrolases"/>
    <property type="match status" value="1"/>
</dbReference>
<dbReference type="InterPro" id="IPR010441">
    <property type="entry name" value="CH_2"/>
</dbReference>
<dbReference type="InterPro" id="IPR052634">
    <property type="entry name" value="Sperm_flagellar-bone_growth"/>
</dbReference>